<dbReference type="EMBL" id="MBQG01000036">
    <property type="protein sequence ID" value="OHX55223.1"/>
    <property type="molecule type" value="Genomic_DNA"/>
</dbReference>
<feature type="non-terminal residue" evidence="3">
    <location>
        <position position="175"/>
    </location>
</feature>
<evidence type="ECO:0000256" key="1">
    <source>
        <dbReference type="ARBA" id="ARBA00023159"/>
    </source>
</evidence>
<reference evidence="3" key="1">
    <citation type="submission" date="2016-07" db="EMBL/GenBank/DDBJ databases">
        <title>Draft genome Planococcus salivarum.</title>
        <authorList>
            <person name="See-Too W.S."/>
        </authorList>
    </citation>
    <scope>NUCLEOTIDE SEQUENCE [LARGE SCALE GENOMIC DNA]</scope>
    <source>
        <strain evidence="3">DSM 23820</strain>
    </source>
</reference>
<dbReference type="PANTHER" id="PTHR24567">
    <property type="entry name" value="CRP FAMILY TRANSCRIPTIONAL REGULATORY PROTEIN"/>
    <property type="match status" value="1"/>
</dbReference>
<dbReference type="PANTHER" id="PTHR24567:SF74">
    <property type="entry name" value="HTH-TYPE TRANSCRIPTIONAL REGULATOR ARCR"/>
    <property type="match status" value="1"/>
</dbReference>
<protein>
    <submittedName>
        <fullName evidence="3">Crp/Fnr family transcriptional regulator</fullName>
    </submittedName>
</protein>
<name>A0ABX3D1C9_9BACL</name>
<dbReference type="Pfam" id="PF00027">
    <property type="entry name" value="cNMP_binding"/>
    <property type="match status" value="1"/>
</dbReference>
<evidence type="ECO:0000313" key="3">
    <source>
        <dbReference type="EMBL" id="OHX55223.1"/>
    </source>
</evidence>
<dbReference type="InterPro" id="IPR050397">
    <property type="entry name" value="Env_Response_Regulators"/>
</dbReference>
<dbReference type="CDD" id="cd00038">
    <property type="entry name" value="CAP_ED"/>
    <property type="match status" value="1"/>
</dbReference>
<dbReference type="InterPro" id="IPR018490">
    <property type="entry name" value="cNMP-bd_dom_sf"/>
</dbReference>
<keyword evidence="1" id="KW-0010">Activator</keyword>
<dbReference type="PROSITE" id="PS50042">
    <property type="entry name" value="CNMP_BINDING_3"/>
    <property type="match status" value="1"/>
</dbReference>
<gene>
    <name evidence="3" type="ORF">BB776_05540</name>
</gene>
<keyword evidence="4" id="KW-1185">Reference proteome</keyword>
<dbReference type="Proteomes" id="UP000242153">
    <property type="component" value="Unassembled WGS sequence"/>
</dbReference>
<dbReference type="Gene3D" id="2.60.120.10">
    <property type="entry name" value="Jelly Rolls"/>
    <property type="match status" value="1"/>
</dbReference>
<dbReference type="InterPro" id="IPR036388">
    <property type="entry name" value="WH-like_DNA-bd_sf"/>
</dbReference>
<dbReference type="InterPro" id="IPR014710">
    <property type="entry name" value="RmlC-like_jellyroll"/>
</dbReference>
<dbReference type="SMART" id="SM00100">
    <property type="entry name" value="cNMP"/>
    <property type="match status" value="1"/>
</dbReference>
<evidence type="ECO:0000259" key="2">
    <source>
        <dbReference type="PROSITE" id="PS50042"/>
    </source>
</evidence>
<accession>A0ABX3D1C9</accession>
<comment type="caution">
    <text evidence="3">The sequence shown here is derived from an EMBL/GenBank/DDBJ whole genome shotgun (WGS) entry which is preliminary data.</text>
</comment>
<dbReference type="SUPFAM" id="SSF51206">
    <property type="entry name" value="cAMP-binding domain-like"/>
    <property type="match status" value="1"/>
</dbReference>
<dbReference type="Gene3D" id="1.10.10.10">
    <property type="entry name" value="Winged helix-like DNA-binding domain superfamily/Winged helix DNA-binding domain"/>
    <property type="match status" value="1"/>
</dbReference>
<feature type="domain" description="Cyclic nucleotide-binding" evidence="2">
    <location>
        <begin position="25"/>
        <end position="110"/>
    </location>
</feature>
<proteinExistence type="predicted"/>
<sequence>MNARDTEIGINEALLDLATIRHTSRKYEKGSYLFREGDPIRGIYLLRSGKVQIGKVTPEGRELTLKICGGNQLVGEVTVFSGPSKYRLDAKAIEDTECLKITIEDLEEALQRDHTMAIAFMRWTGIDQQKTQTKFRDLLLHGKKGALYSTLIRLSNSYGETHSEGVLIDVELTNQ</sequence>
<evidence type="ECO:0000313" key="4">
    <source>
        <dbReference type="Proteomes" id="UP000242153"/>
    </source>
</evidence>
<organism evidence="3 4">
    <name type="scientific">Planococcus salinarum</name>
    <dbReference type="NCBI Taxonomy" id="622695"/>
    <lineage>
        <taxon>Bacteria</taxon>
        <taxon>Bacillati</taxon>
        <taxon>Bacillota</taxon>
        <taxon>Bacilli</taxon>
        <taxon>Bacillales</taxon>
        <taxon>Caryophanaceae</taxon>
        <taxon>Planococcus</taxon>
    </lineage>
</organism>
<dbReference type="InterPro" id="IPR000595">
    <property type="entry name" value="cNMP-bd_dom"/>
</dbReference>